<name>A0ABW7NNK6_9PSED</name>
<evidence type="ECO:0000313" key="1">
    <source>
        <dbReference type="EMBL" id="MFH7516447.1"/>
    </source>
</evidence>
<dbReference type="EMBL" id="JAVCQK010000007">
    <property type="protein sequence ID" value="MFH7516447.1"/>
    <property type="molecule type" value="Genomic_DNA"/>
</dbReference>
<comment type="caution">
    <text evidence="1">The sequence shown here is derived from an EMBL/GenBank/DDBJ whole genome shotgun (WGS) entry which is preliminary data.</text>
</comment>
<organism evidence="1 2">
    <name type="scientific">Pseudomonas syringae pv. tagetis</name>
    <dbReference type="NCBI Taxonomy" id="129140"/>
    <lineage>
        <taxon>Bacteria</taxon>
        <taxon>Pseudomonadati</taxon>
        <taxon>Pseudomonadota</taxon>
        <taxon>Gammaproteobacteria</taxon>
        <taxon>Pseudomonadales</taxon>
        <taxon>Pseudomonadaceae</taxon>
        <taxon>Pseudomonas</taxon>
    </lineage>
</organism>
<keyword evidence="2" id="KW-1185">Reference proteome</keyword>
<evidence type="ECO:0000313" key="2">
    <source>
        <dbReference type="Proteomes" id="UP001610657"/>
    </source>
</evidence>
<dbReference type="Proteomes" id="UP001610657">
    <property type="component" value="Unassembled WGS sequence"/>
</dbReference>
<gene>
    <name evidence="1" type="ORF">RA271_14805</name>
</gene>
<reference evidence="1 2" key="1">
    <citation type="submission" date="2023-08" db="EMBL/GenBank/DDBJ databases">
        <title>Genomic and mutational analysis of Pseudomonas syringae pv. tagetis EB037 pathogenicity on sunflower.</title>
        <authorList>
            <person name="Maul J.E."/>
        </authorList>
    </citation>
    <scope>NUCLEOTIDE SEQUENCE [LARGE SCALE GENOMIC DNA]</scope>
    <source>
        <strain evidence="1 2">EB037_T1</strain>
    </source>
</reference>
<protein>
    <submittedName>
        <fullName evidence="1">Uncharacterized protein</fullName>
    </submittedName>
</protein>
<sequence length="63" mass="6998">MPLNAFQRALELGLGLGLGHIDQMHHRERQITFQAIEAVTGFMSAGRSTAQYFADLYQGVFEG</sequence>
<proteinExistence type="predicted"/>
<accession>A0ABW7NNK6</accession>